<dbReference type="EMBL" id="CP092872">
    <property type="protein sequence ID" value="UYV73258.1"/>
    <property type="molecule type" value="Genomic_DNA"/>
</dbReference>
<reference evidence="1 2" key="1">
    <citation type="submission" date="2022-01" db="EMBL/GenBank/DDBJ databases">
        <title>A chromosomal length assembly of Cordylochernes scorpioides.</title>
        <authorList>
            <person name="Zeh D."/>
            <person name="Zeh J."/>
        </authorList>
    </citation>
    <scope>NUCLEOTIDE SEQUENCE [LARGE SCALE GENOMIC DNA]</scope>
    <source>
        <strain evidence="1">IN4F17</strain>
        <tissue evidence="1">Whole Body</tissue>
    </source>
</reference>
<protein>
    <recommendedName>
        <fullName evidence="3">Reverse transcriptase</fullName>
    </recommendedName>
</protein>
<gene>
    <name evidence="1" type="ORF">LAZ67_10002375</name>
</gene>
<dbReference type="Proteomes" id="UP001235939">
    <property type="component" value="Chromosome 10"/>
</dbReference>
<sequence>MGGVVFYFARDFRLKLPVIVKGNRSVEETKEDIGCKSIFKTKYNQNGNVERFKARLVAKGFDRNMVKITTKPLPL</sequence>
<name>A0ABY6L008_9ARAC</name>
<evidence type="ECO:0008006" key="3">
    <source>
        <dbReference type="Google" id="ProtNLM"/>
    </source>
</evidence>
<keyword evidence="2" id="KW-1185">Reference proteome</keyword>
<proteinExistence type="predicted"/>
<evidence type="ECO:0000313" key="2">
    <source>
        <dbReference type="Proteomes" id="UP001235939"/>
    </source>
</evidence>
<evidence type="ECO:0000313" key="1">
    <source>
        <dbReference type="EMBL" id="UYV73258.1"/>
    </source>
</evidence>
<accession>A0ABY6L008</accession>
<organism evidence="1 2">
    <name type="scientific">Cordylochernes scorpioides</name>
    <dbReference type="NCBI Taxonomy" id="51811"/>
    <lineage>
        <taxon>Eukaryota</taxon>
        <taxon>Metazoa</taxon>
        <taxon>Ecdysozoa</taxon>
        <taxon>Arthropoda</taxon>
        <taxon>Chelicerata</taxon>
        <taxon>Arachnida</taxon>
        <taxon>Pseudoscorpiones</taxon>
        <taxon>Cheliferoidea</taxon>
        <taxon>Chernetidae</taxon>
        <taxon>Cordylochernes</taxon>
    </lineage>
</organism>